<dbReference type="RefSeq" id="WP_187258163.1">
    <property type="nucleotide sequence ID" value="NZ_JBHULF010000019.1"/>
</dbReference>
<keyword evidence="3" id="KW-1185">Reference proteome</keyword>
<accession>A0ABR7MDE3</accession>
<evidence type="ECO:0000313" key="3">
    <source>
        <dbReference type="Proteomes" id="UP000765802"/>
    </source>
</evidence>
<dbReference type="Pfam" id="PF13590">
    <property type="entry name" value="DUF4136"/>
    <property type="match status" value="1"/>
</dbReference>
<name>A0ABR7MDE3_9BACT</name>
<reference evidence="2 3" key="1">
    <citation type="submission" date="2016-07" db="EMBL/GenBank/DDBJ databases">
        <title>Genome analysis of Flavihumibacter stibioxidans YS-17.</title>
        <authorList>
            <person name="Shi K."/>
            <person name="Han Y."/>
            <person name="Wang G."/>
        </authorList>
    </citation>
    <scope>NUCLEOTIDE SEQUENCE [LARGE SCALE GENOMIC DNA]</scope>
    <source>
        <strain evidence="2 3">YS-17</strain>
    </source>
</reference>
<organism evidence="2 3">
    <name type="scientific">Flavihumibacter stibioxidans</name>
    <dbReference type="NCBI Taxonomy" id="1834163"/>
    <lineage>
        <taxon>Bacteria</taxon>
        <taxon>Pseudomonadati</taxon>
        <taxon>Bacteroidota</taxon>
        <taxon>Chitinophagia</taxon>
        <taxon>Chitinophagales</taxon>
        <taxon>Chitinophagaceae</taxon>
        <taxon>Flavihumibacter</taxon>
    </lineage>
</organism>
<feature type="domain" description="DUF4136" evidence="1">
    <location>
        <begin position="23"/>
        <end position="178"/>
    </location>
</feature>
<comment type="caution">
    <text evidence="2">The sequence shown here is derived from an EMBL/GenBank/DDBJ whole genome shotgun (WGS) entry which is preliminary data.</text>
</comment>
<dbReference type="Proteomes" id="UP000765802">
    <property type="component" value="Unassembled WGS sequence"/>
</dbReference>
<dbReference type="InterPro" id="IPR025411">
    <property type="entry name" value="DUF4136"/>
</dbReference>
<sequence>MNKFAGLILVLFLLACTTGNKIVHSKVDQAASWTTYKTFRFLDLDASGDTLSADFYNRIGMLKDAITEELNKAGLVNTDQNPDLLVNIGIVVKKETQTRTADFRFDGPRYMGQRNYTWKAEEIPVGIYRLGTAEIHLVDARTSSLVWDGAIQGILPEKPSKARQAIHEGMTELFTKVPLPKQ</sequence>
<dbReference type="EMBL" id="MBUA01000029">
    <property type="protein sequence ID" value="MBC6492854.1"/>
    <property type="molecule type" value="Genomic_DNA"/>
</dbReference>
<dbReference type="PROSITE" id="PS51257">
    <property type="entry name" value="PROKAR_LIPOPROTEIN"/>
    <property type="match status" value="1"/>
</dbReference>
<protein>
    <recommendedName>
        <fullName evidence="1">DUF4136 domain-containing protein</fullName>
    </recommendedName>
</protein>
<gene>
    <name evidence="2" type="ORF">BC349_17490</name>
</gene>
<proteinExistence type="predicted"/>
<evidence type="ECO:0000313" key="2">
    <source>
        <dbReference type="EMBL" id="MBC6492854.1"/>
    </source>
</evidence>
<evidence type="ECO:0000259" key="1">
    <source>
        <dbReference type="Pfam" id="PF13590"/>
    </source>
</evidence>
<dbReference type="Gene3D" id="3.30.160.670">
    <property type="match status" value="1"/>
</dbReference>